<keyword evidence="2" id="KW-1185">Reference proteome</keyword>
<dbReference type="EMBL" id="CP001157">
    <property type="protein sequence ID" value="ACO79790.1"/>
    <property type="molecule type" value="Genomic_DNA"/>
</dbReference>
<accession>C1DRD2</accession>
<dbReference type="Proteomes" id="UP000002424">
    <property type="component" value="Chromosome"/>
</dbReference>
<dbReference type="KEGG" id="avn:Avin_36430"/>
<reference evidence="1 2" key="1">
    <citation type="journal article" date="2009" name="J. Bacteriol.">
        <title>Genome sequence of Azotobacter vinelandii, an obligate aerobe specialized to support diverse anaerobic metabolic processes.</title>
        <authorList>
            <person name="Setubal J.C."/>
            <person name="dos Santos P."/>
            <person name="Goldman B.S."/>
            <person name="Ertesvag H."/>
            <person name="Espin G."/>
            <person name="Rubio L.M."/>
            <person name="Valla S."/>
            <person name="Almeida N.F."/>
            <person name="Balasubramanian D."/>
            <person name="Cromes L."/>
            <person name="Curatti L."/>
            <person name="Du Z."/>
            <person name="Godsy E."/>
            <person name="Goodner B."/>
            <person name="Hellner-Burris K."/>
            <person name="Hernandez J.A."/>
            <person name="Houmiel K."/>
            <person name="Imperial J."/>
            <person name="Kennedy C."/>
            <person name="Larson T.J."/>
            <person name="Latreille P."/>
            <person name="Ligon L.S."/>
            <person name="Lu J."/>
            <person name="Maerk M."/>
            <person name="Miller N.M."/>
            <person name="Norton S."/>
            <person name="O'Carroll I.P."/>
            <person name="Paulsen I."/>
            <person name="Raulfs E.C."/>
            <person name="Roemer R."/>
            <person name="Rosser J."/>
            <person name="Segura D."/>
            <person name="Slater S."/>
            <person name="Stricklin S.L."/>
            <person name="Studholme D.J."/>
            <person name="Sun J."/>
            <person name="Viana C.J."/>
            <person name="Wallin E."/>
            <person name="Wang B."/>
            <person name="Wheeler C."/>
            <person name="Zhu H."/>
            <person name="Dean D.R."/>
            <person name="Dixon R."/>
            <person name="Wood D."/>
        </authorList>
    </citation>
    <scope>NUCLEOTIDE SEQUENCE [LARGE SCALE GENOMIC DNA]</scope>
    <source>
        <strain evidence="2">DJ / ATCC BAA-1303</strain>
    </source>
</reference>
<dbReference type="OrthoDB" id="9554167at2"/>
<protein>
    <submittedName>
        <fullName evidence="1">Uncharacterized protein</fullName>
    </submittedName>
</protein>
<evidence type="ECO:0000313" key="1">
    <source>
        <dbReference type="EMBL" id="ACO79790.1"/>
    </source>
</evidence>
<evidence type="ECO:0000313" key="2">
    <source>
        <dbReference type="Proteomes" id="UP000002424"/>
    </source>
</evidence>
<dbReference type="eggNOG" id="ENOG50331AK">
    <property type="taxonomic scope" value="Bacteria"/>
</dbReference>
<dbReference type="AlphaFoldDB" id="C1DRD2"/>
<gene>
    <name evidence="1" type="ordered locus">Avin_36430</name>
</gene>
<dbReference type="EnsemblBacteria" id="ACO79790">
    <property type="protein sequence ID" value="ACO79790"/>
    <property type="gene ID" value="Avin_36430"/>
</dbReference>
<proteinExistence type="predicted"/>
<dbReference type="HOGENOM" id="CLU_081816_0_0_6"/>
<organism evidence="1 2">
    <name type="scientific">Azotobacter vinelandii (strain DJ / ATCC BAA-1303)</name>
    <dbReference type="NCBI Taxonomy" id="322710"/>
    <lineage>
        <taxon>Bacteria</taxon>
        <taxon>Pseudomonadati</taxon>
        <taxon>Pseudomonadota</taxon>
        <taxon>Gammaproteobacteria</taxon>
        <taxon>Pseudomonadales</taxon>
        <taxon>Pseudomonadaceae</taxon>
        <taxon>Azotobacter</taxon>
    </lineage>
</organism>
<sequence length="212" mass="24471">MRVLGKIAEAVIVQECNRNIFANRKWGMVARKGRRPHQALDDFKAIGTGLNSTQRHHPQKYNATNPQRDIIWIHKENTTQELLQLVRGNNSGVSAGIQVKVSHDGLMYLYQSDIVSRRYEVPLVYFDLGNDFHNLTNKIYAAQMNVAIGTDFVRGHTISPEIHDLLVSYYWLVYDLVAGRMRIDQLIKDELLFDAFKKDVQEQQLHKQIIVL</sequence>
<name>C1DRD2_AZOVD</name>